<evidence type="ECO:0000256" key="13">
    <source>
        <dbReference type="ARBA" id="ARBA00031533"/>
    </source>
</evidence>
<dbReference type="GO" id="GO:0004177">
    <property type="term" value="F:aminopeptidase activity"/>
    <property type="evidence" value="ECO:0007669"/>
    <property type="project" value="UniProtKB-KW"/>
</dbReference>
<comment type="caution">
    <text evidence="17">The sequence shown here is derived from an EMBL/GenBank/DDBJ whole genome shotgun (WGS) entry which is preliminary data.</text>
</comment>
<dbReference type="InterPro" id="IPR050344">
    <property type="entry name" value="Peptidase_M1_aminopeptidases"/>
</dbReference>
<dbReference type="Proteomes" id="UP001610990">
    <property type="component" value="Unassembled WGS sequence"/>
</dbReference>
<feature type="region of interest" description="Disordered" evidence="14">
    <location>
        <begin position="1"/>
        <end position="20"/>
    </location>
</feature>
<evidence type="ECO:0000256" key="5">
    <source>
        <dbReference type="ARBA" id="ARBA00015611"/>
    </source>
</evidence>
<dbReference type="InterPro" id="IPR001930">
    <property type="entry name" value="Peptidase_M1"/>
</dbReference>
<dbReference type="PANTHER" id="PTHR11533:SF174">
    <property type="entry name" value="PUROMYCIN-SENSITIVE AMINOPEPTIDASE-RELATED"/>
    <property type="match status" value="1"/>
</dbReference>
<feature type="domain" description="Peptidase M1 membrane alanine aminopeptidase" evidence="15">
    <location>
        <begin position="316"/>
        <end position="457"/>
    </location>
</feature>
<proteinExistence type="inferred from homology"/>
<dbReference type="Pfam" id="PF01433">
    <property type="entry name" value="Peptidase_M1"/>
    <property type="match status" value="1"/>
</dbReference>
<evidence type="ECO:0000256" key="1">
    <source>
        <dbReference type="ARBA" id="ARBA00000098"/>
    </source>
</evidence>
<keyword evidence="10" id="KW-0862">Zinc</keyword>
<keyword evidence="11" id="KW-0482">Metalloprotease</keyword>
<dbReference type="RefSeq" id="WP_397673349.1">
    <property type="nucleotide sequence ID" value="NZ_JBIRGH010000010.1"/>
</dbReference>
<dbReference type="Pfam" id="PF17900">
    <property type="entry name" value="Peptidase_M1_N"/>
    <property type="match status" value="1"/>
</dbReference>
<accession>A0ABW7REY4</accession>
<dbReference type="EC" id="3.4.11.2" evidence="4"/>
<protein>
    <recommendedName>
        <fullName evidence="5">Aminopeptidase N</fullName>
        <ecNumber evidence="4">3.4.11.2</ecNumber>
    </recommendedName>
    <alternativeName>
        <fullName evidence="12">Alanine aminopeptidase</fullName>
    </alternativeName>
    <alternativeName>
        <fullName evidence="13">Lysyl aminopeptidase</fullName>
    </alternativeName>
</protein>
<organism evidence="17 18">
    <name type="scientific">Streptomyces celluloflavus</name>
    <dbReference type="NCBI Taxonomy" id="58344"/>
    <lineage>
        <taxon>Bacteria</taxon>
        <taxon>Bacillati</taxon>
        <taxon>Actinomycetota</taxon>
        <taxon>Actinomycetes</taxon>
        <taxon>Kitasatosporales</taxon>
        <taxon>Streptomycetaceae</taxon>
        <taxon>Streptomyces</taxon>
    </lineage>
</organism>
<evidence type="ECO:0000256" key="10">
    <source>
        <dbReference type="ARBA" id="ARBA00022833"/>
    </source>
</evidence>
<dbReference type="InterPro" id="IPR042097">
    <property type="entry name" value="Aminopeptidase_N-like_N_sf"/>
</dbReference>
<keyword evidence="18" id="KW-1185">Reference proteome</keyword>
<evidence type="ECO:0000256" key="14">
    <source>
        <dbReference type="SAM" id="MobiDB-lite"/>
    </source>
</evidence>
<evidence type="ECO:0000256" key="12">
    <source>
        <dbReference type="ARBA" id="ARBA00029811"/>
    </source>
</evidence>
<comment type="catalytic activity">
    <reaction evidence="1">
        <text>Release of an N-terminal amino acid, Xaa-|-Yaa- from a peptide, amide or arylamide. Xaa is preferably Ala, but may be most amino acids including Pro (slow action). When a terminal hydrophobic residue is followed by a prolyl residue, the two may be released as an intact Xaa-Pro dipeptide.</text>
        <dbReference type="EC" id="3.4.11.2"/>
    </reaction>
</comment>
<dbReference type="SUPFAM" id="SSF63737">
    <property type="entry name" value="Leukotriene A4 hydrolase N-terminal domain"/>
    <property type="match status" value="1"/>
</dbReference>
<keyword evidence="6 17" id="KW-0031">Aminopeptidase</keyword>
<evidence type="ECO:0000256" key="4">
    <source>
        <dbReference type="ARBA" id="ARBA00012564"/>
    </source>
</evidence>
<evidence type="ECO:0000256" key="2">
    <source>
        <dbReference type="ARBA" id="ARBA00001947"/>
    </source>
</evidence>
<dbReference type="Gene3D" id="2.60.40.1730">
    <property type="entry name" value="tricorn interacting facor f3 domain"/>
    <property type="match status" value="1"/>
</dbReference>
<evidence type="ECO:0000313" key="17">
    <source>
        <dbReference type="EMBL" id="MFH8586317.1"/>
    </source>
</evidence>
<dbReference type="PRINTS" id="PR00756">
    <property type="entry name" value="ALADIPTASE"/>
</dbReference>
<keyword evidence="8" id="KW-0479">Metal-binding</keyword>
<name>A0ABW7REY4_9ACTN</name>
<reference evidence="17 18" key="1">
    <citation type="submission" date="2024-10" db="EMBL/GenBank/DDBJ databases">
        <title>The Natural Products Discovery Center: Release of the First 8490 Sequenced Strains for Exploring Actinobacteria Biosynthetic Diversity.</title>
        <authorList>
            <person name="Kalkreuter E."/>
            <person name="Kautsar S.A."/>
            <person name="Yang D."/>
            <person name="Bader C.D."/>
            <person name="Teijaro C.N."/>
            <person name="Fluegel L."/>
            <person name="Davis C.M."/>
            <person name="Simpson J.R."/>
            <person name="Lauterbach L."/>
            <person name="Steele A.D."/>
            <person name="Gui C."/>
            <person name="Meng S."/>
            <person name="Li G."/>
            <person name="Viehrig K."/>
            <person name="Ye F."/>
            <person name="Su P."/>
            <person name="Kiefer A.F."/>
            <person name="Nichols A."/>
            <person name="Cepeda A.J."/>
            <person name="Yan W."/>
            <person name="Fan B."/>
            <person name="Jiang Y."/>
            <person name="Adhikari A."/>
            <person name="Zheng C.-J."/>
            <person name="Schuster L."/>
            <person name="Cowan T.M."/>
            <person name="Smanski M.J."/>
            <person name="Chevrette M.G."/>
            <person name="De Carvalho L.P.S."/>
            <person name="Shen B."/>
        </authorList>
    </citation>
    <scope>NUCLEOTIDE SEQUENCE [LARGE SCALE GENOMIC DNA]</scope>
    <source>
        <strain evidence="17 18">NPDC018013</strain>
    </source>
</reference>
<dbReference type="EMBL" id="JBIRGH010000010">
    <property type="protein sequence ID" value="MFH8586317.1"/>
    <property type="molecule type" value="Genomic_DNA"/>
</dbReference>
<evidence type="ECO:0000256" key="3">
    <source>
        <dbReference type="ARBA" id="ARBA00010136"/>
    </source>
</evidence>
<sequence>MPATETPPESADAGEPGEAMLGAPRADLATAPDTVGRRSFPRHGDDGYLVRHYHLRLDWKPATGRVLSRATLTVQPRRTLDTLSLDLSGLKVTRVALAGAPAGFRQRKRKLHITPQRPLHAGETVTLDIDYRGTPRPLGIPQLDDDAGWYPMRDGSRVMSEPLGAPSWFPCNNRPDDKGSYRFEITVPDGYQVCANGRLIQQRAVRKQRTEWVYEHREPMSPYLATVVIGRFVFDEQTGGPDGVLIRNAFPERLAERARYDFGRQPQMMRVLADHFGPFPFDVYGAVVVDEPVGDPLEAQTFSVFGSDRVDGERGYEDEVVHELAHQWFGNSVGITDWRHIWLKEGFATYAECLWAEASGGPGAHHMVHSHLADLHQADQDLILADPVADTMYDDRLYSRGAATLHALRLSVGDERFFAVVREWYARYRGASAGTEQFIALAEQVADTDLTGLFRDWLYRGPLPALPPGG</sequence>
<evidence type="ECO:0000259" key="15">
    <source>
        <dbReference type="Pfam" id="PF01433"/>
    </source>
</evidence>
<gene>
    <name evidence="17" type="ORF">ACH4GP_18230</name>
</gene>
<dbReference type="PANTHER" id="PTHR11533">
    <property type="entry name" value="PROTEASE M1 ZINC METALLOPROTEASE"/>
    <property type="match status" value="1"/>
</dbReference>
<keyword evidence="7" id="KW-0645">Protease</keyword>
<dbReference type="Gene3D" id="1.10.390.10">
    <property type="entry name" value="Neutral Protease Domain 2"/>
    <property type="match status" value="1"/>
</dbReference>
<evidence type="ECO:0000256" key="6">
    <source>
        <dbReference type="ARBA" id="ARBA00022438"/>
    </source>
</evidence>
<evidence type="ECO:0000256" key="9">
    <source>
        <dbReference type="ARBA" id="ARBA00022801"/>
    </source>
</evidence>
<evidence type="ECO:0000313" key="18">
    <source>
        <dbReference type="Proteomes" id="UP001610990"/>
    </source>
</evidence>
<comment type="similarity">
    <text evidence="3">Belongs to the peptidase M1 family.</text>
</comment>
<dbReference type="SUPFAM" id="SSF55486">
    <property type="entry name" value="Metalloproteases ('zincins'), catalytic domain"/>
    <property type="match status" value="1"/>
</dbReference>
<evidence type="ECO:0000259" key="16">
    <source>
        <dbReference type="Pfam" id="PF17900"/>
    </source>
</evidence>
<dbReference type="InterPro" id="IPR027268">
    <property type="entry name" value="Peptidase_M4/M1_CTD_sf"/>
</dbReference>
<evidence type="ECO:0000256" key="8">
    <source>
        <dbReference type="ARBA" id="ARBA00022723"/>
    </source>
</evidence>
<comment type="cofactor">
    <cofactor evidence="2">
        <name>Zn(2+)</name>
        <dbReference type="ChEBI" id="CHEBI:29105"/>
    </cofactor>
</comment>
<dbReference type="CDD" id="cd09603">
    <property type="entry name" value="M1_APN_like"/>
    <property type="match status" value="1"/>
</dbReference>
<feature type="domain" description="Aminopeptidase N-like N-terminal" evidence="16">
    <location>
        <begin position="52"/>
        <end position="224"/>
    </location>
</feature>
<dbReference type="InterPro" id="IPR045357">
    <property type="entry name" value="Aminopeptidase_N-like_N"/>
</dbReference>
<evidence type="ECO:0000256" key="11">
    <source>
        <dbReference type="ARBA" id="ARBA00023049"/>
    </source>
</evidence>
<keyword evidence="9 17" id="KW-0378">Hydrolase</keyword>
<dbReference type="InterPro" id="IPR014782">
    <property type="entry name" value="Peptidase_M1_dom"/>
</dbReference>
<evidence type="ECO:0000256" key="7">
    <source>
        <dbReference type="ARBA" id="ARBA00022670"/>
    </source>
</evidence>